<keyword evidence="1" id="KW-0210">Decarboxylase</keyword>
<dbReference type="GO" id="GO:0005739">
    <property type="term" value="C:mitochondrion"/>
    <property type="evidence" value="ECO:0007669"/>
    <property type="project" value="TreeGrafter"/>
</dbReference>
<dbReference type="Pfam" id="PF12588">
    <property type="entry name" value="PSDC"/>
    <property type="match status" value="1"/>
</dbReference>
<evidence type="ECO:0000256" key="1">
    <source>
        <dbReference type="ARBA" id="ARBA00022793"/>
    </source>
</evidence>
<dbReference type="GO" id="GO:0004609">
    <property type="term" value="F:phosphatidylserine decarboxylase activity"/>
    <property type="evidence" value="ECO:0007669"/>
    <property type="project" value="InterPro"/>
</dbReference>
<dbReference type="PANTHER" id="PTHR10067:SF9">
    <property type="entry name" value="PHOSPHATIDYLSERINE DECARBOXYLASE FAMILY PROTEIN (AFU_ORTHOLOGUE AFUA_7G01730)"/>
    <property type="match status" value="1"/>
</dbReference>
<dbReference type="EMBL" id="JANIEX010000389">
    <property type="protein sequence ID" value="KAJ3567761.1"/>
    <property type="molecule type" value="Genomic_DNA"/>
</dbReference>
<name>A0AAD5VTU3_9AGAR</name>
<sequence>MADLDDVYTRFSPYIPKSLSQPVIQEFQRIIEEDATLFMAFHQIFEQIPDEPRYKKDPNGKVQANNYSEMLHDLNRMPTFAPEFGDKQGPGSELAPAPICGMLSWPMCTTAGMGVFTHPTVNARLRKILNWWAEFLSSGDSCYILTSENPRGWFTDIALAAIYHRWHAPVSGMIIKVLHISGTYYAISPTTGFHGEDCGELALDKSQAFLSSAATRMIILIEAENTSIGLMAFIAIGMAEISSCEETVKVGERVKKGDELGTFHYGGSSYCMIFRPATEIMFDERVTTGLDDGETKVLVNS</sequence>
<feature type="domain" description="L-tryptophan decarboxylase PsiD-like" evidence="3">
    <location>
        <begin position="21"/>
        <end position="160"/>
    </location>
</feature>
<dbReference type="GO" id="GO:0006646">
    <property type="term" value="P:phosphatidylethanolamine biosynthetic process"/>
    <property type="evidence" value="ECO:0007669"/>
    <property type="project" value="TreeGrafter"/>
</dbReference>
<dbReference type="Pfam" id="PF02666">
    <property type="entry name" value="PS_Dcarbxylase"/>
    <property type="match status" value="1"/>
</dbReference>
<dbReference type="InterPro" id="IPR003817">
    <property type="entry name" value="PS_Dcarbxylase"/>
</dbReference>
<dbReference type="InterPro" id="IPR022237">
    <property type="entry name" value="PsiD-like"/>
</dbReference>
<evidence type="ECO:0000313" key="5">
    <source>
        <dbReference type="Proteomes" id="UP001213000"/>
    </source>
</evidence>
<protein>
    <recommendedName>
        <fullName evidence="3">L-tryptophan decarboxylase PsiD-like domain-containing protein</fullName>
    </recommendedName>
</protein>
<keyword evidence="2" id="KW-0456">Lyase</keyword>
<evidence type="ECO:0000256" key="2">
    <source>
        <dbReference type="ARBA" id="ARBA00023239"/>
    </source>
</evidence>
<evidence type="ECO:0000313" key="4">
    <source>
        <dbReference type="EMBL" id="KAJ3567761.1"/>
    </source>
</evidence>
<gene>
    <name evidence="4" type="ORF">NP233_g6154</name>
</gene>
<organism evidence="4 5">
    <name type="scientific">Leucocoprinus birnbaumii</name>
    <dbReference type="NCBI Taxonomy" id="56174"/>
    <lineage>
        <taxon>Eukaryota</taxon>
        <taxon>Fungi</taxon>
        <taxon>Dikarya</taxon>
        <taxon>Basidiomycota</taxon>
        <taxon>Agaricomycotina</taxon>
        <taxon>Agaricomycetes</taxon>
        <taxon>Agaricomycetidae</taxon>
        <taxon>Agaricales</taxon>
        <taxon>Agaricineae</taxon>
        <taxon>Agaricaceae</taxon>
        <taxon>Leucocoprinus</taxon>
    </lineage>
</organism>
<dbReference type="PANTHER" id="PTHR10067">
    <property type="entry name" value="PHOSPHATIDYLSERINE DECARBOXYLASE"/>
    <property type="match status" value="1"/>
</dbReference>
<proteinExistence type="predicted"/>
<dbReference type="Proteomes" id="UP001213000">
    <property type="component" value="Unassembled WGS sequence"/>
</dbReference>
<accession>A0AAD5VTU3</accession>
<dbReference type="AlphaFoldDB" id="A0AAD5VTU3"/>
<reference evidence="4" key="1">
    <citation type="submission" date="2022-07" db="EMBL/GenBank/DDBJ databases">
        <title>Genome Sequence of Leucocoprinus birnbaumii.</title>
        <authorList>
            <person name="Buettner E."/>
        </authorList>
    </citation>
    <scope>NUCLEOTIDE SEQUENCE</scope>
    <source>
        <strain evidence="4">VT141</strain>
    </source>
</reference>
<evidence type="ECO:0000259" key="3">
    <source>
        <dbReference type="Pfam" id="PF12588"/>
    </source>
</evidence>
<comment type="caution">
    <text evidence="4">The sequence shown here is derived from an EMBL/GenBank/DDBJ whole genome shotgun (WGS) entry which is preliminary data.</text>
</comment>
<keyword evidence="5" id="KW-1185">Reference proteome</keyword>